<sequence>MRKDPLVNEQYYHIINRSIAKYIIFNDDQDYLRIIELFDLCRFTEFLYKYSDYLELADQYRTHFVDRLKTTSPKLVEIVAYCIMPTHIHLILKQNKENGISKYMAKVFNSYTRYFNVRHQRKGPLWEGKFKNILVGNDDQMLHLTRYIHLNPTSASLVKKPEDWEFSSYYEYINNPKNSAICDFKTIIDLNPKQYKNFVHDRIDYQKQLSLIKKLLLDEYGG</sequence>
<dbReference type="GO" id="GO:0003677">
    <property type="term" value="F:DNA binding"/>
    <property type="evidence" value="ECO:0007669"/>
    <property type="project" value="InterPro"/>
</dbReference>
<dbReference type="PANTHER" id="PTHR34322">
    <property type="entry name" value="TRANSPOSASE, Y1_TNP DOMAIN-CONTAINING"/>
    <property type="match status" value="1"/>
</dbReference>
<comment type="caution">
    <text evidence="2">The sequence shown here is derived from an EMBL/GenBank/DDBJ whole genome shotgun (WGS) entry which is preliminary data.</text>
</comment>
<dbReference type="Gene3D" id="3.30.70.1290">
    <property type="entry name" value="Transposase IS200-like"/>
    <property type="match status" value="1"/>
</dbReference>
<evidence type="ECO:0000259" key="1">
    <source>
        <dbReference type="SMART" id="SM01321"/>
    </source>
</evidence>
<name>A0A0G0I0Y4_9BACT</name>
<dbReference type="InterPro" id="IPR036515">
    <property type="entry name" value="Transposase_17_sf"/>
</dbReference>
<reference evidence="2 3" key="1">
    <citation type="journal article" date="2015" name="Nature">
        <title>rRNA introns, odd ribosomes, and small enigmatic genomes across a large radiation of phyla.</title>
        <authorList>
            <person name="Brown C.T."/>
            <person name="Hug L.A."/>
            <person name="Thomas B.C."/>
            <person name="Sharon I."/>
            <person name="Castelle C.J."/>
            <person name="Singh A."/>
            <person name="Wilkins M.J."/>
            <person name="Williams K.H."/>
            <person name="Banfield J.F."/>
        </authorList>
    </citation>
    <scope>NUCLEOTIDE SEQUENCE [LARGE SCALE GENOMIC DNA]</scope>
</reference>
<proteinExistence type="predicted"/>
<dbReference type="Pfam" id="PF01797">
    <property type="entry name" value="Y1_Tnp"/>
    <property type="match status" value="1"/>
</dbReference>
<dbReference type="SMART" id="SM01321">
    <property type="entry name" value="Y1_Tnp"/>
    <property type="match status" value="1"/>
</dbReference>
<evidence type="ECO:0000313" key="2">
    <source>
        <dbReference type="EMBL" id="KKQ17919.1"/>
    </source>
</evidence>
<dbReference type="GO" id="GO:0006313">
    <property type="term" value="P:DNA transposition"/>
    <property type="evidence" value="ECO:0007669"/>
    <property type="project" value="InterPro"/>
</dbReference>
<dbReference type="Proteomes" id="UP000034508">
    <property type="component" value="Unassembled WGS sequence"/>
</dbReference>
<dbReference type="EMBL" id="LBSM01000013">
    <property type="protein sequence ID" value="KKQ17919.1"/>
    <property type="molecule type" value="Genomic_DNA"/>
</dbReference>
<dbReference type="PANTHER" id="PTHR34322:SF2">
    <property type="entry name" value="TRANSPOSASE IS200-LIKE DOMAIN-CONTAINING PROTEIN"/>
    <property type="match status" value="1"/>
</dbReference>
<dbReference type="SUPFAM" id="SSF143422">
    <property type="entry name" value="Transposase IS200-like"/>
    <property type="match status" value="1"/>
</dbReference>
<dbReference type="InterPro" id="IPR002686">
    <property type="entry name" value="Transposase_17"/>
</dbReference>
<gene>
    <name evidence="2" type="ORF">US31_C0013G0002</name>
</gene>
<accession>A0A0G0I0Y4</accession>
<feature type="domain" description="Transposase IS200-like" evidence="1">
    <location>
        <begin position="7"/>
        <end position="151"/>
    </location>
</feature>
<dbReference type="GO" id="GO:0004803">
    <property type="term" value="F:transposase activity"/>
    <property type="evidence" value="ECO:0007669"/>
    <property type="project" value="InterPro"/>
</dbReference>
<protein>
    <recommendedName>
        <fullName evidence="1">Transposase IS200-like domain-containing protein</fullName>
    </recommendedName>
</protein>
<dbReference type="AlphaFoldDB" id="A0A0G0I0Y4"/>
<dbReference type="PATRIC" id="fig|1618331.3.peg.688"/>
<evidence type="ECO:0000313" key="3">
    <source>
        <dbReference type="Proteomes" id="UP000034508"/>
    </source>
</evidence>
<organism evidence="2 3">
    <name type="scientific">Berkelbacteria bacterium GW2011_GWA1_36_9</name>
    <dbReference type="NCBI Taxonomy" id="1618331"/>
    <lineage>
        <taxon>Bacteria</taxon>
        <taxon>Candidatus Berkelbacteria</taxon>
    </lineage>
</organism>